<accession>A0ABP7AYL4</accession>
<dbReference type="EMBL" id="BAABAB010000055">
    <property type="protein sequence ID" value="GAA3642685.1"/>
    <property type="molecule type" value="Genomic_DNA"/>
</dbReference>
<organism evidence="1 2">
    <name type="scientific">Microlunatus ginsengisoli</name>
    <dbReference type="NCBI Taxonomy" id="363863"/>
    <lineage>
        <taxon>Bacteria</taxon>
        <taxon>Bacillati</taxon>
        <taxon>Actinomycetota</taxon>
        <taxon>Actinomycetes</taxon>
        <taxon>Propionibacteriales</taxon>
        <taxon>Propionibacteriaceae</taxon>
        <taxon>Microlunatus</taxon>
    </lineage>
</organism>
<sequence length="125" mass="13771">MGSSFAPNHIGMPIVPRDAKLDFLTKQGRTARNLVLDRWGRSTVRRSMARAGYPAWEMRWRLSAHRVRTATGAVSIRAGMSRSDGVAQVYEAGSDYVSGFGFVALPIEASSLGRIKSGMTWIRRG</sequence>
<dbReference type="Proteomes" id="UP001501490">
    <property type="component" value="Unassembled WGS sequence"/>
</dbReference>
<reference evidence="2" key="1">
    <citation type="journal article" date="2019" name="Int. J. Syst. Evol. Microbiol.">
        <title>The Global Catalogue of Microorganisms (GCM) 10K type strain sequencing project: providing services to taxonomists for standard genome sequencing and annotation.</title>
        <authorList>
            <consortium name="The Broad Institute Genomics Platform"/>
            <consortium name="The Broad Institute Genome Sequencing Center for Infectious Disease"/>
            <person name="Wu L."/>
            <person name="Ma J."/>
        </authorList>
    </citation>
    <scope>NUCLEOTIDE SEQUENCE [LARGE SCALE GENOMIC DNA]</scope>
    <source>
        <strain evidence="2">JCM 16929</strain>
    </source>
</reference>
<evidence type="ECO:0000313" key="2">
    <source>
        <dbReference type="Proteomes" id="UP001501490"/>
    </source>
</evidence>
<gene>
    <name evidence="1" type="ORF">GCM10022236_51630</name>
</gene>
<name>A0ABP7AYL4_9ACTN</name>
<proteinExistence type="predicted"/>
<keyword evidence="2" id="KW-1185">Reference proteome</keyword>
<comment type="caution">
    <text evidence="1">The sequence shown here is derived from an EMBL/GenBank/DDBJ whole genome shotgun (WGS) entry which is preliminary data.</text>
</comment>
<protein>
    <submittedName>
        <fullName evidence="1">Uncharacterized protein</fullName>
    </submittedName>
</protein>
<evidence type="ECO:0000313" key="1">
    <source>
        <dbReference type="EMBL" id="GAA3642685.1"/>
    </source>
</evidence>